<dbReference type="Gene3D" id="1.10.260.40">
    <property type="entry name" value="lambda repressor-like DNA-binding domains"/>
    <property type="match status" value="1"/>
</dbReference>
<feature type="compositionally biased region" description="Basic and acidic residues" evidence="1">
    <location>
        <begin position="1"/>
        <end position="17"/>
    </location>
</feature>
<proteinExistence type="predicted"/>
<accession>A0A4D6DYL9</accession>
<dbReference type="GO" id="GO:0003677">
    <property type="term" value="F:DNA binding"/>
    <property type="evidence" value="ECO:0007669"/>
    <property type="project" value="InterPro"/>
</dbReference>
<keyword evidence="3" id="KW-1185">Reference proteome</keyword>
<organism evidence="2 3">
    <name type="scientific">Escherichia phage Jahat_MG145</name>
    <dbReference type="NCBI Taxonomy" id="2562601"/>
    <lineage>
        <taxon>Viruses</taxon>
        <taxon>Duplodnaviria</taxon>
        <taxon>Heunggongvirae</taxon>
        <taxon>Uroviricota</taxon>
        <taxon>Caudoviricetes</taxon>
        <taxon>Drexlerviridae</taxon>
        <taxon>Tempevirinae</taxon>
        <taxon>Jahatvirus</taxon>
        <taxon>Jahatvirus MG145</taxon>
    </lineage>
</organism>
<feature type="region of interest" description="Disordered" evidence="1">
    <location>
        <begin position="1"/>
        <end position="35"/>
    </location>
</feature>
<name>A0A4D6DYL9_9CAUD</name>
<dbReference type="Proteomes" id="UP000297193">
    <property type="component" value="Segment"/>
</dbReference>
<reference evidence="3" key="1">
    <citation type="submission" date="2019-02" db="EMBL/GenBank/DDBJ databases">
        <authorList>
            <person name="Olsen N.S."/>
            <person name="Kot W."/>
            <person name="Hansen L.H."/>
        </authorList>
    </citation>
    <scope>NUCLEOTIDE SEQUENCE [LARGE SCALE GENOMIC DNA]</scope>
</reference>
<dbReference type="InterPro" id="IPR010982">
    <property type="entry name" value="Lambda_DNA-bd_dom_sf"/>
</dbReference>
<evidence type="ECO:0000313" key="3">
    <source>
        <dbReference type="Proteomes" id="UP000297193"/>
    </source>
</evidence>
<sequence length="158" mass="18195">MKEKRIAAYTGEIDKRTLNGNNGTRRGKDKKPRKPRTGYYILKEEVKAGLTARLDILLEYFGGVANMARRLGVSQQTVNMWRKRGMISAMGAQRVHNDYKYNGCKGYRASFCRPDLKFDSNGKPLVTRCERREMLRVVTMRDYEPGGIFYKEPKSTNS</sequence>
<protein>
    <submittedName>
        <fullName evidence="2">Putative transcriptional regulator</fullName>
    </submittedName>
</protein>
<dbReference type="SUPFAM" id="SSF47413">
    <property type="entry name" value="lambda repressor-like DNA-binding domains"/>
    <property type="match status" value="1"/>
</dbReference>
<evidence type="ECO:0000313" key="2">
    <source>
        <dbReference type="EMBL" id="QBZ71348.1"/>
    </source>
</evidence>
<evidence type="ECO:0000256" key="1">
    <source>
        <dbReference type="SAM" id="MobiDB-lite"/>
    </source>
</evidence>
<feature type="compositionally biased region" description="Basic residues" evidence="1">
    <location>
        <begin position="25"/>
        <end position="35"/>
    </location>
</feature>
<dbReference type="EMBL" id="MK552105">
    <property type="protein sequence ID" value="QBZ71348.1"/>
    <property type="molecule type" value="Genomic_DNA"/>
</dbReference>